<name>A0A429ZW23_9ENTE</name>
<keyword evidence="2" id="KW-0012">Acyltransferase</keyword>
<dbReference type="RefSeq" id="WP_126778052.1">
    <property type="nucleotide sequence ID" value="NZ_NGJU01000001.1"/>
</dbReference>
<evidence type="ECO:0000256" key="1">
    <source>
        <dbReference type="ARBA" id="ARBA00022679"/>
    </source>
</evidence>
<protein>
    <recommendedName>
        <fullName evidence="3">N-acetyltransferase domain-containing protein</fullName>
    </recommendedName>
</protein>
<organism evidence="4 5">
    <name type="scientific">Vagococcus salmoninarum</name>
    <dbReference type="NCBI Taxonomy" id="2739"/>
    <lineage>
        <taxon>Bacteria</taxon>
        <taxon>Bacillati</taxon>
        <taxon>Bacillota</taxon>
        <taxon>Bacilli</taxon>
        <taxon>Lactobacillales</taxon>
        <taxon>Enterococcaceae</taxon>
        <taxon>Vagococcus</taxon>
    </lineage>
</organism>
<comment type="caution">
    <text evidence="4">The sequence shown here is derived from an EMBL/GenBank/DDBJ whole genome shotgun (WGS) entry which is preliminary data.</text>
</comment>
<dbReference type="Pfam" id="PF13673">
    <property type="entry name" value="Acetyltransf_10"/>
    <property type="match status" value="1"/>
</dbReference>
<keyword evidence="5" id="KW-1185">Reference proteome</keyword>
<sequence length="143" mass="16171">MNFRQALTGDYPAIVKIWAASVEHTHLFLKPEDFGEIEKLIPQYLDLLNVKLWLVDERLIGFSATSSNQLEMLFLDPAFIGQGYGKEILAYLIANGVTKVDVNEDNQGALTFYQKAGFKIVSRDQQDHAEGNYPILHLELITT</sequence>
<evidence type="ECO:0000313" key="5">
    <source>
        <dbReference type="Proteomes" id="UP000287239"/>
    </source>
</evidence>
<dbReference type="OrthoDB" id="9789605at2"/>
<evidence type="ECO:0000259" key="3">
    <source>
        <dbReference type="PROSITE" id="PS51186"/>
    </source>
</evidence>
<dbReference type="InterPro" id="IPR016181">
    <property type="entry name" value="Acyl_CoA_acyltransferase"/>
</dbReference>
<keyword evidence="1" id="KW-0808">Transferase</keyword>
<dbReference type="PROSITE" id="PS51186">
    <property type="entry name" value="GNAT"/>
    <property type="match status" value="1"/>
</dbReference>
<reference evidence="4 5" key="1">
    <citation type="submission" date="2017-05" db="EMBL/GenBank/DDBJ databases">
        <title>Vagococcus spp. assemblies.</title>
        <authorList>
            <person name="Gulvik C.A."/>
        </authorList>
    </citation>
    <scope>NUCLEOTIDE SEQUENCE [LARGE SCALE GENOMIC DNA]</scope>
    <source>
        <strain evidence="4 5">NCFB 2777</strain>
    </source>
</reference>
<dbReference type="AlphaFoldDB" id="A0A429ZW23"/>
<dbReference type="Gene3D" id="3.40.630.30">
    <property type="match status" value="1"/>
</dbReference>
<dbReference type="GO" id="GO:0016747">
    <property type="term" value="F:acyltransferase activity, transferring groups other than amino-acyl groups"/>
    <property type="evidence" value="ECO:0007669"/>
    <property type="project" value="InterPro"/>
</dbReference>
<evidence type="ECO:0000256" key="2">
    <source>
        <dbReference type="ARBA" id="ARBA00023315"/>
    </source>
</evidence>
<feature type="domain" description="N-acetyltransferase" evidence="3">
    <location>
        <begin position="1"/>
        <end position="143"/>
    </location>
</feature>
<evidence type="ECO:0000313" key="4">
    <source>
        <dbReference type="EMBL" id="RST97928.1"/>
    </source>
</evidence>
<dbReference type="CDD" id="cd04301">
    <property type="entry name" value="NAT_SF"/>
    <property type="match status" value="1"/>
</dbReference>
<accession>A0A429ZW23</accession>
<proteinExistence type="predicted"/>
<gene>
    <name evidence="4" type="ORF">CBF35_01140</name>
</gene>
<dbReference type="SUPFAM" id="SSF55729">
    <property type="entry name" value="Acyl-CoA N-acyltransferases (Nat)"/>
    <property type="match status" value="1"/>
</dbReference>
<dbReference type="Proteomes" id="UP000287239">
    <property type="component" value="Unassembled WGS sequence"/>
</dbReference>
<dbReference type="PANTHER" id="PTHR43800">
    <property type="entry name" value="PEPTIDYL-LYSINE N-ACETYLTRANSFERASE YJAB"/>
    <property type="match status" value="1"/>
</dbReference>
<dbReference type="EMBL" id="NGJU01000001">
    <property type="protein sequence ID" value="RST97928.1"/>
    <property type="molecule type" value="Genomic_DNA"/>
</dbReference>
<dbReference type="GeneID" id="98566959"/>
<dbReference type="InterPro" id="IPR000182">
    <property type="entry name" value="GNAT_dom"/>
</dbReference>
<dbReference type="PANTHER" id="PTHR43800:SF1">
    <property type="entry name" value="PEPTIDYL-LYSINE N-ACETYLTRANSFERASE YJAB"/>
    <property type="match status" value="1"/>
</dbReference>